<reference evidence="2 3" key="1">
    <citation type="submission" date="2018-10" db="EMBL/GenBank/DDBJ databases">
        <title>Natrarchaeobius chitinivorans gen. nov., sp. nov., and Natrarchaeobius haloalkaliphilus sp. nov., alkaliphilic, chitin-utilizing haloarchaea from hypersaline alkaline lakes.</title>
        <authorList>
            <person name="Sorokin D.Y."/>
            <person name="Elcheninov A.G."/>
            <person name="Kostrikina N.A."/>
            <person name="Bale N.J."/>
            <person name="Sinninghe Damste J.S."/>
            <person name="Khijniak T.V."/>
            <person name="Kublanov I.V."/>
            <person name="Toshchakov S.V."/>
        </authorList>
    </citation>
    <scope>NUCLEOTIDE SEQUENCE [LARGE SCALE GENOMIC DNA]</scope>
    <source>
        <strain evidence="2 3">AArcht4T</strain>
    </source>
</reference>
<dbReference type="EMBL" id="REGA01000002">
    <property type="protein sequence ID" value="RQG97025.1"/>
    <property type="molecule type" value="Genomic_DNA"/>
</dbReference>
<protein>
    <submittedName>
        <fullName evidence="2">Uncharacterized protein</fullName>
    </submittedName>
</protein>
<name>A0A3N6PGT2_NATCH</name>
<dbReference type="AlphaFoldDB" id="A0A3N6PGT2"/>
<dbReference type="Proteomes" id="UP000282323">
    <property type="component" value="Unassembled WGS sequence"/>
</dbReference>
<evidence type="ECO:0000313" key="3">
    <source>
        <dbReference type="Proteomes" id="UP000282323"/>
    </source>
</evidence>
<feature type="compositionally biased region" description="Basic and acidic residues" evidence="1">
    <location>
        <begin position="231"/>
        <end position="245"/>
    </location>
</feature>
<sequence>MPSSEPPRRRLLASGIGALSALIAGCTGTDAVESGTTVEHEASEGTGPYPGQSDEFDLFTLRSTDDETFVYPRDDPPEAADDERTKRPRRPTFVLDEDDAADLVIASDDEPEARAFLAETDFDSESIVVEQRSIDDCYRRHLLSVRADPDRFRTRYCQTLKRPTTPCEADLELMEALFIRVSHAYDESPSSRGSGESMSCPNSVDETDGADNEDGTSDPVEEGDFDGTGDSDEKNESADGDGGDR</sequence>
<dbReference type="OrthoDB" id="242771at2157"/>
<feature type="region of interest" description="Disordered" evidence="1">
    <location>
        <begin position="186"/>
        <end position="245"/>
    </location>
</feature>
<evidence type="ECO:0000313" key="2">
    <source>
        <dbReference type="EMBL" id="RQG97025.1"/>
    </source>
</evidence>
<accession>A0A3N6PGT2</accession>
<dbReference type="RefSeq" id="WP_124194145.1">
    <property type="nucleotide sequence ID" value="NZ_REGA01000002.1"/>
</dbReference>
<feature type="compositionally biased region" description="Low complexity" evidence="1">
    <location>
        <begin position="187"/>
        <end position="199"/>
    </location>
</feature>
<organism evidence="2 3">
    <name type="scientific">Natrarchaeobius chitinivorans</name>
    <dbReference type="NCBI Taxonomy" id="1679083"/>
    <lineage>
        <taxon>Archaea</taxon>
        <taxon>Methanobacteriati</taxon>
        <taxon>Methanobacteriota</taxon>
        <taxon>Stenosarchaea group</taxon>
        <taxon>Halobacteria</taxon>
        <taxon>Halobacteriales</taxon>
        <taxon>Natrialbaceae</taxon>
        <taxon>Natrarchaeobius</taxon>
    </lineage>
</organism>
<feature type="region of interest" description="Disordered" evidence="1">
    <location>
        <begin position="34"/>
        <end position="93"/>
    </location>
</feature>
<evidence type="ECO:0000256" key="1">
    <source>
        <dbReference type="SAM" id="MobiDB-lite"/>
    </source>
</evidence>
<feature type="compositionally biased region" description="Acidic residues" evidence="1">
    <location>
        <begin position="205"/>
        <end position="230"/>
    </location>
</feature>
<comment type="caution">
    <text evidence="2">The sequence shown here is derived from an EMBL/GenBank/DDBJ whole genome shotgun (WGS) entry which is preliminary data.</text>
</comment>
<proteinExistence type="predicted"/>
<gene>
    <name evidence="2" type="ORF">EA473_02795</name>
</gene>
<keyword evidence="3" id="KW-1185">Reference proteome</keyword>